<dbReference type="RefSeq" id="WP_168908624.1">
    <property type="nucleotide sequence ID" value="NZ_CP051428.1"/>
</dbReference>
<dbReference type="InterPro" id="IPR021229">
    <property type="entry name" value="DUF2800"/>
</dbReference>
<evidence type="ECO:0000256" key="1">
    <source>
        <dbReference type="SAM" id="MobiDB-lite"/>
    </source>
</evidence>
<dbReference type="EMBL" id="CP051428">
    <property type="protein sequence ID" value="QJC53080.1"/>
    <property type="molecule type" value="Genomic_DNA"/>
</dbReference>
<evidence type="ECO:0000313" key="3">
    <source>
        <dbReference type="Proteomes" id="UP000502136"/>
    </source>
</evidence>
<dbReference type="Proteomes" id="UP000502136">
    <property type="component" value="Chromosome"/>
</dbReference>
<name>A0A6H2H092_9BACL</name>
<sequence>MGLTTPAHAERGHALLGASKASQWINCPPSARAQEGIPDTRSEFANEGTAAHELSELILRRQLQEGADVDRLDREIETFETVEPYYNAEMGAAVAAYVEVVEERFMDAKARSADAVILFEARLDFTEWVPEGYGTGDVVIIADGVMEVIDLKYGKGVPVSAIGNPQIRLYGLGAWSDYSYLYDIHEVHGTIVQPRLDSVSTEPLPIDELLHWAERIVKPAAALAHAGKGDFAAGDHCRWCKIKGSCRARADANMAALAYEFRDPVTLSLEEIGSILHVAEQLSAWAKDVSDYAFTATKAGQQVPGWKLVEGRSDRKITDKNQAIQLFSEAGLVPEKYLKPPEILGIGKLESSIGKKELVEILGGLIVKPPGKPALVPETDKRPELNSVEGDFEGEDF</sequence>
<accession>A0A6H2H092</accession>
<organism evidence="2 3">
    <name type="scientific">Paenibacillus albicereus</name>
    <dbReference type="NCBI Taxonomy" id="2726185"/>
    <lineage>
        <taxon>Bacteria</taxon>
        <taxon>Bacillati</taxon>
        <taxon>Bacillota</taxon>
        <taxon>Bacilli</taxon>
        <taxon>Bacillales</taxon>
        <taxon>Paenibacillaceae</taxon>
        <taxon>Paenibacillus</taxon>
    </lineage>
</organism>
<dbReference type="KEGG" id="palr:HGI30_16860"/>
<keyword evidence="3" id="KW-1185">Reference proteome</keyword>
<proteinExistence type="predicted"/>
<feature type="region of interest" description="Disordered" evidence="1">
    <location>
        <begin position="372"/>
        <end position="397"/>
    </location>
</feature>
<dbReference type="Pfam" id="PF10926">
    <property type="entry name" value="DUF2800"/>
    <property type="match status" value="1"/>
</dbReference>
<gene>
    <name evidence="2" type="ORF">HGI30_16860</name>
</gene>
<protein>
    <submittedName>
        <fullName evidence="2">DUF2800 domain-containing protein</fullName>
    </submittedName>
</protein>
<evidence type="ECO:0000313" key="2">
    <source>
        <dbReference type="EMBL" id="QJC53080.1"/>
    </source>
</evidence>
<dbReference type="InterPro" id="IPR011604">
    <property type="entry name" value="PDDEXK-like_dom_sf"/>
</dbReference>
<reference evidence="2 3" key="1">
    <citation type="submission" date="2020-04" db="EMBL/GenBank/DDBJ databases">
        <title>Novel Paenibacillus strain UniB2 isolated from commercial digestive syrup.</title>
        <authorList>
            <person name="Thorat V."/>
            <person name="Kirdat K."/>
            <person name="Tiwarekar B."/>
            <person name="Yadav A."/>
        </authorList>
    </citation>
    <scope>NUCLEOTIDE SEQUENCE [LARGE SCALE GENOMIC DNA]</scope>
    <source>
        <strain evidence="2 3">UniB2</strain>
    </source>
</reference>
<dbReference type="Gene3D" id="3.90.320.10">
    <property type="match status" value="1"/>
</dbReference>
<dbReference type="AlphaFoldDB" id="A0A6H2H092"/>